<sequence>MGHCVSIQTIIEKPPHKSKPTRKADFSFIYKLPDPRVYFSTLAPLYYRVPQQALPVFNRVLNLSARDTAPRKILDVCCSYGINAALLRYDVDFDALTTHFARSNLPPEQQITIDRQFFASCPRASQSDITVLGLDAAPNAVRYAVDVGLLADGWAEDLETSEPSPLLRSALRDVGLVVCTGGVGYIGATTFARIAAAVADPYDLWVVAFVLRVVDYDDVVAAFSRYGLVTEKLPGILFRQRLFTTPEEQSAAVADVASRGLDPTGLEADGWFYSECYVTRPAAETLRIPITQLVPLFQNYS</sequence>
<name>A0AAD6UWS3_9AGAR</name>
<dbReference type="EMBL" id="JARJCW010000083">
    <property type="protein sequence ID" value="KAJ7196507.1"/>
    <property type="molecule type" value="Genomic_DNA"/>
</dbReference>
<evidence type="ECO:0000313" key="1">
    <source>
        <dbReference type="EMBL" id="KAJ7196507.1"/>
    </source>
</evidence>
<comment type="caution">
    <text evidence="1">The sequence shown here is derived from an EMBL/GenBank/DDBJ whole genome shotgun (WGS) entry which is preliminary data.</text>
</comment>
<gene>
    <name evidence="1" type="ORF">GGX14DRAFT_473308</name>
</gene>
<evidence type="ECO:0008006" key="3">
    <source>
        <dbReference type="Google" id="ProtNLM"/>
    </source>
</evidence>
<protein>
    <recommendedName>
        <fullName evidence="3">Methyltransferase type 12</fullName>
    </recommendedName>
</protein>
<evidence type="ECO:0000313" key="2">
    <source>
        <dbReference type="Proteomes" id="UP001219525"/>
    </source>
</evidence>
<reference evidence="1" key="1">
    <citation type="submission" date="2023-03" db="EMBL/GenBank/DDBJ databases">
        <title>Massive genome expansion in bonnet fungi (Mycena s.s.) driven by repeated elements and novel gene families across ecological guilds.</title>
        <authorList>
            <consortium name="Lawrence Berkeley National Laboratory"/>
            <person name="Harder C.B."/>
            <person name="Miyauchi S."/>
            <person name="Viragh M."/>
            <person name="Kuo A."/>
            <person name="Thoen E."/>
            <person name="Andreopoulos B."/>
            <person name="Lu D."/>
            <person name="Skrede I."/>
            <person name="Drula E."/>
            <person name="Henrissat B."/>
            <person name="Morin E."/>
            <person name="Kohler A."/>
            <person name="Barry K."/>
            <person name="LaButti K."/>
            <person name="Morin E."/>
            <person name="Salamov A."/>
            <person name="Lipzen A."/>
            <person name="Mereny Z."/>
            <person name="Hegedus B."/>
            <person name="Baldrian P."/>
            <person name="Stursova M."/>
            <person name="Weitz H."/>
            <person name="Taylor A."/>
            <person name="Grigoriev I.V."/>
            <person name="Nagy L.G."/>
            <person name="Martin F."/>
            <person name="Kauserud H."/>
        </authorList>
    </citation>
    <scope>NUCLEOTIDE SEQUENCE</scope>
    <source>
        <strain evidence="1">9144</strain>
    </source>
</reference>
<dbReference type="AlphaFoldDB" id="A0AAD6UWS3"/>
<organism evidence="1 2">
    <name type="scientific">Mycena pura</name>
    <dbReference type="NCBI Taxonomy" id="153505"/>
    <lineage>
        <taxon>Eukaryota</taxon>
        <taxon>Fungi</taxon>
        <taxon>Dikarya</taxon>
        <taxon>Basidiomycota</taxon>
        <taxon>Agaricomycotina</taxon>
        <taxon>Agaricomycetes</taxon>
        <taxon>Agaricomycetidae</taxon>
        <taxon>Agaricales</taxon>
        <taxon>Marasmiineae</taxon>
        <taxon>Mycenaceae</taxon>
        <taxon>Mycena</taxon>
    </lineage>
</organism>
<dbReference type="SUPFAM" id="SSF53335">
    <property type="entry name" value="S-adenosyl-L-methionine-dependent methyltransferases"/>
    <property type="match status" value="1"/>
</dbReference>
<accession>A0AAD6UWS3</accession>
<proteinExistence type="predicted"/>
<dbReference type="Proteomes" id="UP001219525">
    <property type="component" value="Unassembled WGS sequence"/>
</dbReference>
<dbReference type="InterPro" id="IPR029063">
    <property type="entry name" value="SAM-dependent_MTases_sf"/>
</dbReference>
<keyword evidence="2" id="KW-1185">Reference proteome</keyword>